<keyword evidence="3" id="KW-0813">Transport</keyword>
<keyword evidence="7 9" id="KW-1133">Transmembrane helix</keyword>
<dbReference type="InterPro" id="IPR051084">
    <property type="entry name" value="H+-coupled_symporters"/>
</dbReference>
<reference evidence="12" key="1">
    <citation type="submission" date="2016-09" db="EMBL/GenBank/DDBJ databases">
        <authorList>
            <person name="Varghese N."/>
            <person name="Submissions S."/>
        </authorList>
    </citation>
    <scope>NUCLEOTIDE SEQUENCE [LARGE SCALE GENOMIC DNA]</scope>
    <source>
        <strain evidence="12">JS23</strain>
    </source>
</reference>
<dbReference type="PROSITE" id="PS00216">
    <property type="entry name" value="SUGAR_TRANSPORT_1"/>
    <property type="match status" value="1"/>
</dbReference>
<name>A0A1H2PM61_9BURK</name>
<dbReference type="GO" id="GO:0005886">
    <property type="term" value="C:plasma membrane"/>
    <property type="evidence" value="ECO:0007669"/>
    <property type="project" value="UniProtKB-SubCell"/>
</dbReference>
<feature type="transmembrane region" description="Helical" evidence="9">
    <location>
        <begin position="280"/>
        <end position="301"/>
    </location>
</feature>
<dbReference type="PANTHER" id="PTHR43528:SF3">
    <property type="entry name" value="CITRATE-PROTON SYMPORTER"/>
    <property type="match status" value="1"/>
</dbReference>
<dbReference type="Pfam" id="PF07690">
    <property type="entry name" value="MFS_1"/>
    <property type="match status" value="1"/>
</dbReference>
<feature type="transmembrane region" description="Helical" evidence="9">
    <location>
        <begin position="313"/>
        <end position="331"/>
    </location>
</feature>
<dbReference type="RefSeq" id="WP_091905479.1">
    <property type="nucleotide sequence ID" value="NZ_FNLO01000002.1"/>
</dbReference>
<comment type="similarity">
    <text evidence="2">Belongs to the major facilitator superfamily. Metabolite:H+ Symporter (MHS) family (TC 2.A.1.6) family.</text>
</comment>
<feature type="transmembrane region" description="Helical" evidence="9">
    <location>
        <begin position="123"/>
        <end position="148"/>
    </location>
</feature>
<dbReference type="InterPro" id="IPR020846">
    <property type="entry name" value="MFS_dom"/>
</dbReference>
<keyword evidence="6" id="KW-0769">Symport</keyword>
<feature type="transmembrane region" description="Helical" evidence="9">
    <location>
        <begin position="58"/>
        <end position="81"/>
    </location>
</feature>
<feature type="transmembrane region" description="Helical" evidence="9">
    <location>
        <begin position="21"/>
        <end position="46"/>
    </location>
</feature>
<comment type="subcellular location">
    <subcellularLocation>
        <location evidence="1">Cell membrane</location>
        <topology evidence="1">Multi-pass membrane protein</topology>
    </subcellularLocation>
</comment>
<dbReference type="Gene3D" id="1.20.1250.20">
    <property type="entry name" value="MFS general substrate transporter like domains"/>
    <property type="match status" value="2"/>
</dbReference>
<protein>
    <submittedName>
        <fullName evidence="11">MFS transporter, MHS family, proline/betaine transporter</fullName>
    </submittedName>
</protein>
<feature type="transmembrane region" description="Helical" evidence="9">
    <location>
        <begin position="93"/>
        <end position="117"/>
    </location>
</feature>
<organism evidence="11 12">
    <name type="scientific">Chitinasiproducens palmae</name>
    <dbReference type="NCBI Taxonomy" id="1770053"/>
    <lineage>
        <taxon>Bacteria</taxon>
        <taxon>Pseudomonadati</taxon>
        <taxon>Pseudomonadota</taxon>
        <taxon>Betaproteobacteria</taxon>
        <taxon>Burkholderiales</taxon>
        <taxon>Burkholderiaceae</taxon>
        <taxon>Chitinasiproducens</taxon>
    </lineage>
</organism>
<evidence type="ECO:0000313" key="11">
    <source>
        <dbReference type="EMBL" id="SDV47190.1"/>
    </source>
</evidence>
<proteinExistence type="inferred from homology"/>
<evidence type="ECO:0000256" key="4">
    <source>
        <dbReference type="ARBA" id="ARBA00022475"/>
    </source>
</evidence>
<feature type="transmembrane region" description="Helical" evidence="9">
    <location>
        <begin position="405"/>
        <end position="426"/>
    </location>
</feature>
<dbReference type="PROSITE" id="PS50850">
    <property type="entry name" value="MFS"/>
    <property type="match status" value="1"/>
</dbReference>
<feature type="domain" description="Major facilitator superfamily (MFS) profile" evidence="10">
    <location>
        <begin position="21"/>
        <end position="430"/>
    </location>
</feature>
<evidence type="ECO:0000256" key="6">
    <source>
        <dbReference type="ARBA" id="ARBA00022847"/>
    </source>
</evidence>
<keyword evidence="4" id="KW-1003">Cell membrane</keyword>
<evidence type="ECO:0000256" key="5">
    <source>
        <dbReference type="ARBA" id="ARBA00022692"/>
    </source>
</evidence>
<evidence type="ECO:0000256" key="9">
    <source>
        <dbReference type="SAM" id="Phobius"/>
    </source>
</evidence>
<sequence length="431" mass="45891">MQNSVTSELSEDSIAARQRRTIIAATVGNVLEIYDFLAFAIFAVPISRAFFPAGDEYVALMLTFMTFAAGFVVRPLGAFILGRYADRVGRKRALSFTLLMMAFGTLVPAICPTYQAIGLAAPIILVLGRLIQGFSAGGEIGSNVAMLIESASKSNRVLFSSFQQVAQGGGVLVAGIIGLCLTQYFGDQKLLADYWRIAFLAGLLIGPVGWYIRRAIPETPEFERAAATGRQTTISFVAGIRTNSGRILIGIAIMVFWTVAAQVSNYFTTYAVRELHLPLLATYVGQIASGATLVVVCPIVGAFADKVGPFKPMAWGSALAGILAYPLFWILASHPSLGMLVTVQSIISLFLGLYAACAPLVISDIFPTHYRATGVGTSYALGVSIFGGLTPLIVTSLIHASGDKLIIGVYLSAAALLSLALIAFLARRKPR</sequence>
<dbReference type="OrthoDB" id="6766492at2"/>
<dbReference type="InterPro" id="IPR005829">
    <property type="entry name" value="Sugar_transporter_CS"/>
</dbReference>
<dbReference type="InterPro" id="IPR011701">
    <property type="entry name" value="MFS"/>
</dbReference>
<dbReference type="Proteomes" id="UP000243719">
    <property type="component" value="Unassembled WGS sequence"/>
</dbReference>
<dbReference type="STRING" id="1770053.SAMN05216551_102351"/>
<dbReference type="InterPro" id="IPR036259">
    <property type="entry name" value="MFS_trans_sf"/>
</dbReference>
<keyword evidence="8 9" id="KW-0472">Membrane</keyword>
<evidence type="ECO:0000256" key="7">
    <source>
        <dbReference type="ARBA" id="ARBA00022989"/>
    </source>
</evidence>
<keyword evidence="12" id="KW-1185">Reference proteome</keyword>
<feature type="transmembrane region" description="Helical" evidence="9">
    <location>
        <begin position="343"/>
        <end position="366"/>
    </location>
</feature>
<evidence type="ECO:0000256" key="8">
    <source>
        <dbReference type="ARBA" id="ARBA00023136"/>
    </source>
</evidence>
<feature type="transmembrane region" description="Helical" evidence="9">
    <location>
        <begin position="247"/>
        <end position="268"/>
    </location>
</feature>
<evidence type="ECO:0000259" key="10">
    <source>
        <dbReference type="PROSITE" id="PS50850"/>
    </source>
</evidence>
<dbReference type="GO" id="GO:0015293">
    <property type="term" value="F:symporter activity"/>
    <property type="evidence" value="ECO:0007669"/>
    <property type="project" value="UniProtKB-KW"/>
</dbReference>
<dbReference type="EMBL" id="FNLO01000002">
    <property type="protein sequence ID" value="SDV47190.1"/>
    <property type="molecule type" value="Genomic_DNA"/>
</dbReference>
<dbReference type="PANTHER" id="PTHR43528">
    <property type="entry name" value="ALPHA-KETOGLUTARATE PERMEASE"/>
    <property type="match status" value="1"/>
</dbReference>
<feature type="transmembrane region" description="Helical" evidence="9">
    <location>
        <begin position="192"/>
        <end position="212"/>
    </location>
</feature>
<evidence type="ECO:0000256" key="3">
    <source>
        <dbReference type="ARBA" id="ARBA00022448"/>
    </source>
</evidence>
<feature type="transmembrane region" description="Helical" evidence="9">
    <location>
        <begin position="378"/>
        <end position="399"/>
    </location>
</feature>
<evidence type="ECO:0000256" key="2">
    <source>
        <dbReference type="ARBA" id="ARBA00008240"/>
    </source>
</evidence>
<accession>A0A1H2PM61</accession>
<dbReference type="SUPFAM" id="SSF103473">
    <property type="entry name" value="MFS general substrate transporter"/>
    <property type="match status" value="1"/>
</dbReference>
<keyword evidence="5 9" id="KW-0812">Transmembrane</keyword>
<evidence type="ECO:0000256" key="1">
    <source>
        <dbReference type="ARBA" id="ARBA00004651"/>
    </source>
</evidence>
<evidence type="ECO:0000313" key="12">
    <source>
        <dbReference type="Proteomes" id="UP000243719"/>
    </source>
</evidence>
<dbReference type="AlphaFoldDB" id="A0A1H2PM61"/>
<gene>
    <name evidence="11" type="ORF">SAMN05216551_102351</name>
</gene>